<dbReference type="PROSITE" id="PS50995">
    <property type="entry name" value="HTH_MARR_2"/>
    <property type="match status" value="1"/>
</dbReference>
<proteinExistence type="predicted"/>
<dbReference type="PRINTS" id="PR00598">
    <property type="entry name" value="HTHMARR"/>
</dbReference>
<dbReference type="PANTHER" id="PTHR33164:SF89">
    <property type="entry name" value="MARR FAMILY REGULATORY PROTEIN"/>
    <property type="match status" value="1"/>
</dbReference>
<evidence type="ECO:0000259" key="1">
    <source>
        <dbReference type="PROSITE" id="PS50995"/>
    </source>
</evidence>
<dbReference type="EMBL" id="FMUE01000011">
    <property type="protein sequence ID" value="SCX32693.1"/>
    <property type="molecule type" value="Genomic_DNA"/>
</dbReference>
<dbReference type="PANTHER" id="PTHR33164">
    <property type="entry name" value="TRANSCRIPTIONAL REGULATOR, MARR FAMILY"/>
    <property type="match status" value="1"/>
</dbReference>
<dbReference type="STRING" id="1907666.DSM25559_3975"/>
<dbReference type="Proteomes" id="UP000187891">
    <property type="component" value="Unassembled WGS sequence"/>
</dbReference>
<dbReference type="GO" id="GO:0006950">
    <property type="term" value="P:response to stress"/>
    <property type="evidence" value="ECO:0007669"/>
    <property type="project" value="TreeGrafter"/>
</dbReference>
<dbReference type="InterPro" id="IPR039422">
    <property type="entry name" value="MarR/SlyA-like"/>
</dbReference>
<dbReference type="InterPro" id="IPR036390">
    <property type="entry name" value="WH_DNA-bd_sf"/>
</dbReference>
<protein>
    <submittedName>
        <fullName evidence="2">Putative nucleic-acid-binding protein, contains PIN domain</fullName>
    </submittedName>
</protein>
<accession>A0A1R3U724</accession>
<name>A0A1R3U724_9HYPH</name>
<dbReference type="GO" id="GO:0003700">
    <property type="term" value="F:DNA-binding transcription factor activity"/>
    <property type="evidence" value="ECO:0007669"/>
    <property type="project" value="InterPro"/>
</dbReference>
<dbReference type="SMART" id="SM00347">
    <property type="entry name" value="HTH_MARR"/>
    <property type="match status" value="1"/>
</dbReference>
<feature type="domain" description="HTH marR-type" evidence="1">
    <location>
        <begin position="19"/>
        <end position="149"/>
    </location>
</feature>
<dbReference type="Pfam" id="PF12802">
    <property type="entry name" value="MarR_2"/>
    <property type="match status" value="1"/>
</dbReference>
<dbReference type="InterPro" id="IPR036388">
    <property type="entry name" value="WH-like_DNA-bd_sf"/>
</dbReference>
<dbReference type="Gene3D" id="1.10.10.10">
    <property type="entry name" value="Winged helix-like DNA-binding domain superfamily/Winged helix DNA-binding domain"/>
    <property type="match status" value="1"/>
</dbReference>
<dbReference type="InterPro" id="IPR000835">
    <property type="entry name" value="HTH_MarR-typ"/>
</dbReference>
<organism evidence="2 3">
    <name type="scientific">Agrobacterium rosae</name>
    <dbReference type="NCBI Taxonomy" id="1972867"/>
    <lineage>
        <taxon>Bacteria</taxon>
        <taxon>Pseudomonadati</taxon>
        <taxon>Pseudomonadota</taxon>
        <taxon>Alphaproteobacteria</taxon>
        <taxon>Hyphomicrobiales</taxon>
        <taxon>Rhizobiaceae</taxon>
        <taxon>Rhizobium/Agrobacterium group</taxon>
        <taxon>Agrobacterium</taxon>
    </lineage>
</organism>
<dbReference type="SUPFAM" id="SSF46785">
    <property type="entry name" value="Winged helix' DNA-binding domain"/>
    <property type="match status" value="1"/>
</dbReference>
<dbReference type="RefSeq" id="WP_077106385.1">
    <property type="nucleotide sequence ID" value="NZ_FMUE01000011.1"/>
</dbReference>
<gene>
    <name evidence="2" type="ORF">DSM25559_3975</name>
</gene>
<reference evidence="3" key="1">
    <citation type="submission" date="2016-10" db="EMBL/GenBank/DDBJ databases">
        <authorList>
            <person name="Wibberg D."/>
        </authorList>
    </citation>
    <scope>NUCLEOTIDE SEQUENCE [LARGE SCALE GENOMIC DNA]</scope>
</reference>
<evidence type="ECO:0000313" key="3">
    <source>
        <dbReference type="Proteomes" id="UP000187891"/>
    </source>
</evidence>
<evidence type="ECO:0000313" key="2">
    <source>
        <dbReference type="EMBL" id="SCX32693.1"/>
    </source>
</evidence>
<dbReference type="AlphaFoldDB" id="A0A1R3U724"/>
<sequence>MTIIEPETPPQATATNPLEDHLGYQLRRTSSYLMGVLAQRLTQIELTPSEASVVILIAGNERITQSEIGRILGIKRANMTPLTASLERRGLLEREAIGGKSFGLTVTAGGRKAADDAERLMLDHDREFFGSLSPQARKLLTDLLGQYWKNAD</sequence>